<dbReference type="EMBL" id="VJYK02000299">
    <property type="protein sequence ID" value="MQS04492.1"/>
    <property type="molecule type" value="Genomic_DNA"/>
</dbReference>
<proteinExistence type="predicted"/>
<comment type="caution">
    <text evidence="3">The sequence shown here is derived from an EMBL/GenBank/DDBJ whole genome shotgun (WGS) entry which is preliminary data.</text>
</comment>
<accession>A0A5P0YY88</accession>
<reference evidence="1" key="3">
    <citation type="journal article" name="Syst. Appl. Microbiol.">
        <title>Streptomyces alkaliterrae sp. nov., isolated from an alkaline soil, and emended descriptions of Streptomyces alkaliphilus, Streptomyces calidiresistens and Streptomyces durbertensis.</title>
        <authorList>
            <person name="Swiecimska M."/>
            <person name="Golinska P."/>
            <person name="Nouioui I."/>
            <person name="Wypij M."/>
            <person name="Rai M."/>
            <person name="Sangal V."/>
            <person name="Goodfellow M."/>
        </authorList>
    </citation>
    <scope>NUCLEOTIDE SEQUENCE</scope>
    <source>
        <strain evidence="1">OF3</strain>
        <strain evidence="2">OF8</strain>
    </source>
</reference>
<dbReference type="EMBL" id="JABJWZ010000267">
    <property type="protein sequence ID" value="MBB1255926.1"/>
    <property type="molecule type" value="Genomic_DNA"/>
</dbReference>
<dbReference type="Pfam" id="PF14440">
    <property type="entry name" value="XOO_2897-deam"/>
    <property type="match status" value="1"/>
</dbReference>
<protein>
    <submittedName>
        <fullName evidence="1">SUKH-4 family immunity protein</fullName>
    </submittedName>
</protein>
<dbReference type="Proteomes" id="UP000525686">
    <property type="component" value="Unassembled WGS sequence"/>
</dbReference>
<evidence type="ECO:0000313" key="4">
    <source>
        <dbReference type="Proteomes" id="UP000320857"/>
    </source>
</evidence>
<evidence type="ECO:0000313" key="6">
    <source>
        <dbReference type="Proteomes" id="UP000525686"/>
    </source>
</evidence>
<evidence type="ECO:0000313" key="5">
    <source>
        <dbReference type="Proteomes" id="UP000517765"/>
    </source>
</evidence>
<dbReference type="Pfam" id="PF14435">
    <property type="entry name" value="SUKH-4"/>
    <property type="match status" value="1"/>
</dbReference>
<dbReference type="RefSeq" id="WP_143650459.1">
    <property type="nucleotide sequence ID" value="NZ_JABJWZ010000267.1"/>
</dbReference>
<dbReference type="EMBL" id="JABJXA010000224">
    <property type="protein sequence ID" value="MBB1261904.1"/>
    <property type="molecule type" value="Genomic_DNA"/>
</dbReference>
<reference evidence="5 6" key="2">
    <citation type="submission" date="2020-05" db="EMBL/GenBank/DDBJ databases">
        <title>Classification of alakaliphilic streptomycetes isolated from an alkaline soil next to Lonar Crater, India and a proposal for the recognition of Streptomyces alkaliterrae sp. nov.</title>
        <authorList>
            <person name="Golinska P."/>
        </authorList>
    </citation>
    <scope>NUCLEOTIDE SEQUENCE [LARGE SCALE GENOMIC DNA]</scope>
    <source>
        <strain evidence="6">OF3</strain>
        <strain evidence="5">OF8</strain>
    </source>
</reference>
<evidence type="ECO:0000313" key="3">
    <source>
        <dbReference type="EMBL" id="MQS04492.1"/>
    </source>
</evidence>
<evidence type="ECO:0000313" key="1">
    <source>
        <dbReference type="EMBL" id="MBB1255926.1"/>
    </source>
</evidence>
<dbReference type="InterPro" id="IPR032722">
    <property type="entry name" value="Deaminase_XOO_2897"/>
</dbReference>
<name>A0A5P0YY88_9ACTN</name>
<dbReference type="Proteomes" id="UP000320857">
    <property type="component" value="Unassembled WGS sequence"/>
</dbReference>
<dbReference type="InterPro" id="IPR025851">
    <property type="entry name" value="SUKH-4"/>
</dbReference>
<reference evidence="3 4" key="1">
    <citation type="submission" date="2019-10" db="EMBL/GenBank/DDBJ databases">
        <title>Streptomyces sp. nov., a novel actinobacterium isolated from alkaline environment.</title>
        <authorList>
            <person name="Golinska P."/>
        </authorList>
    </citation>
    <scope>NUCLEOTIDE SEQUENCE [LARGE SCALE GENOMIC DNA]</scope>
    <source>
        <strain evidence="3 4">OF1</strain>
    </source>
</reference>
<sequence length="337" mass="35877">MDSQQSGSRPATGPGNTAVATYIDQASGEETNVFRVSSPGRPPVEYQLYGELQRLGVRGEDVRHLHTDLSPSLLPGGYTLVFVSQAFPNAELSCAQTYGEDAAERAEAVAALQRHVEMMHQLAGKPAPPAPARVPAPAGTSASADLDAAEVHRFLVETFGEPDVLRQEASVLEGRYLPESATTGLITVGIPTEIPYFFYADRDEKPPAGGPFTDAATWLRALGIEPAAVPAALADEIRVGSDGSSAITVRRSDGHVRSVSPRGDLTTRHVNASVAAFSRSLALLVRARQRLAGSDPFTAGQEVAAFQEQLAATDPTALDDPANWWSVVVEQLWHGLF</sequence>
<dbReference type="Proteomes" id="UP000517765">
    <property type="component" value="Unassembled WGS sequence"/>
</dbReference>
<organism evidence="3 4">
    <name type="scientific">Streptomyces alkaliterrae</name>
    <dbReference type="NCBI Taxonomy" id="2213162"/>
    <lineage>
        <taxon>Bacteria</taxon>
        <taxon>Bacillati</taxon>
        <taxon>Actinomycetota</taxon>
        <taxon>Actinomycetes</taxon>
        <taxon>Kitasatosporales</taxon>
        <taxon>Streptomycetaceae</taxon>
        <taxon>Streptomyces</taxon>
    </lineage>
</organism>
<gene>
    <name evidence="3" type="ORF">FNX44_021980</name>
    <name evidence="1" type="ORF">H3146_21560</name>
    <name evidence="2" type="ORF">H3147_24270</name>
</gene>
<evidence type="ECO:0000313" key="2">
    <source>
        <dbReference type="EMBL" id="MBB1261904.1"/>
    </source>
</evidence>
<dbReference type="AlphaFoldDB" id="A0A5P0YY88"/>
<keyword evidence="4" id="KW-1185">Reference proteome</keyword>